<protein>
    <submittedName>
        <fullName evidence="2">Uncharacterized protein</fullName>
    </submittedName>
</protein>
<dbReference type="AlphaFoldDB" id="A0A9W8ZKT0"/>
<evidence type="ECO:0000313" key="3">
    <source>
        <dbReference type="Proteomes" id="UP001140510"/>
    </source>
</evidence>
<sequence>MFDGKRTIDAPDAGRYRSVHVPVLDSIWASVQARQGESKITQDFGKSDDFDIVGLYNSERASRAKQTRDLQIRLNEKEGEYQTLIKDVEGIEEQREKLIDENTTLKIQVNEREHALEKAYMLQEVKRLEENRPKVVQVLKEDALEDGLSNTEADADAEAAYDEKYMLAKEPAWLMIEKELKRSEKENLQQ</sequence>
<keyword evidence="3" id="KW-1185">Reference proteome</keyword>
<keyword evidence="1" id="KW-0175">Coiled coil</keyword>
<gene>
    <name evidence="2" type="ORF">N0V91_002147</name>
</gene>
<feature type="coiled-coil region" evidence="1">
    <location>
        <begin position="74"/>
        <end position="108"/>
    </location>
</feature>
<proteinExistence type="predicted"/>
<evidence type="ECO:0000313" key="2">
    <source>
        <dbReference type="EMBL" id="KAJ4410138.1"/>
    </source>
</evidence>
<name>A0A9W8ZKT0_9PLEO</name>
<accession>A0A9W8ZKT0</accession>
<evidence type="ECO:0000256" key="1">
    <source>
        <dbReference type="SAM" id="Coils"/>
    </source>
</evidence>
<dbReference type="Proteomes" id="UP001140510">
    <property type="component" value="Unassembled WGS sequence"/>
</dbReference>
<comment type="caution">
    <text evidence="2">The sequence shown here is derived from an EMBL/GenBank/DDBJ whole genome shotgun (WGS) entry which is preliminary data.</text>
</comment>
<dbReference type="EMBL" id="JAPEVA010000009">
    <property type="protein sequence ID" value="KAJ4410138.1"/>
    <property type="molecule type" value="Genomic_DNA"/>
</dbReference>
<reference evidence="2" key="1">
    <citation type="submission" date="2022-10" db="EMBL/GenBank/DDBJ databases">
        <title>Tapping the CABI collections for fungal endophytes: first genome assemblies for Collariella, Neodidymelliopsis, Ascochyta clinopodiicola, Didymella pomorum, Didymosphaeria variabile, Neocosmospora piperis and Neocucurbitaria cava.</title>
        <authorList>
            <person name="Hill R."/>
        </authorList>
    </citation>
    <scope>NUCLEOTIDE SEQUENCE</scope>
    <source>
        <strain evidence="2">IMI 355091</strain>
    </source>
</reference>
<organism evidence="2 3">
    <name type="scientific">Didymella pomorum</name>
    <dbReference type="NCBI Taxonomy" id="749634"/>
    <lineage>
        <taxon>Eukaryota</taxon>
        <taxon>Fungi</taxon>
        <taxon>Dikarya</taxon>
        <taxon>Ascomycota</taxon>
        <taxon>Pezizomycotina</taxon>
        <taxon>Dothideomycetes</taxon>
        <taxon>Pleosporomycetidae</taxon>
        <taxon>Pleosporales</taxon>
        <taxon>Pleosporineae</taxon>
        <taxon>Didymellaceae</taxon>
        <taxon>Didymella</taxon>
    </lineage>
</organism>